<accession>A0A4Y7TBW5</accession>
<protein>
    <submittedName>
        <fullName evidence="1">Uncharacterized protein</fullName>
    </submittedName>
</protein>
<dbReference type="Proteomes" id="UP000298030">
    <property type="component" value="Unassembled WGS sequence"/>
</dbReference>
<evidence type="ECO:0000313" key="2">
    <source>
        <dbReference type="Proteomes" id="UP000298030"/>
    </source>
</evidence>
<reference evidence="1 2" key="1">
    <citation type="journal article" date="2019" name="Nat. Ecol. Evol.">
        <title>Megaphylogeny resolves global patterns of mushroom evolution.</title>
        <authorList>
            <person name="Varga T."/>
            <person name="Krizsan K."/>
            <person name="Foldi C."/>
            <person name="Dima B."/>
            <person name="Sanchez-Garcia M."/>
            <person name="Sanchez-Ramirez S."/>
            <person name="Szollosi G.J."/>
            <person name="Szarkandi J.G."/>
            <person name="Papp V."/>
            <person name="Albert L."/>
            <person name="Andreopoulos W."/>
            <person name="Angelini C."/>
            <person name="Antonin V."/>
            <person name="Barry K.W."/>
            <person name="Bougher N.L."/>
            <person name="Buchanan P."/>
            <person name="Buyck B."/>
            <person name="Bense V."/>
            <person name="Catcheside P."/>
            <person name="Chovatia M."/>
            <person name="Cooper J."/>
            <person name="Damon W."/>
            <person name="Desjardin D."/>
            <person name="Finy P."/>
            <person name="Geml J."/>
            <person name="Haridas S."/>
            <person name="Hughes K."/>
            <person name="Justo A."/>
            <person name="Karasinski D."/>
            <person name="Kautmanova I."/>
            <person name="Kiss B."/>
            <person name="Kocsube S."/>
            <person name="Kotiranta H."/>
            <person name="LaButti K.M."/>
            <person name="Lechner B.E."/>
            <person name="Liimatainen K."/>
            <person name="Lipzen A."/>
            <person name="Lukacs Z."/>
            <person name="Mihaltcheva S."/>
            <person name="Morgado L.N."/>
            <person name="Niskanen T."/>
            <person name="Noordeloos M.E."/>
            <person name="Ohm R.A."/>
            <person name="Ortiz-Santana B."/>
            <person name="Ovrebo C."/>
            <person name="Racz N."/>
            <person name="Riley R."/>
            <person name="Savchenko A."/>
            <person name="Shiryaev A."/>
            <person name="Soop K."/>
            <person name="Spirin V."/>
            <person name="Szebenyi C."/>
            <person name="Tomsovsky M."/>
            <person name="Tulloss R.E."/>
            <person name="Uehling J."/>
            <person name="Grigoriev I.V."/>
            <person name="Vagvolgyi C."/>
            <person name="Papp T."/>
            <person name="Martin F.M."/>
            <person name="Miettinen O."/>
            <person name="Hibbett D.S."/>
            <person name="Nagy L.G."/>
        </authorList>
    </citation>
    <scope>NUCLEOTIDE SEQUENCE [LARGE SCALE GENOMIC DNA]</scope>
    <source>
        <strain evidence="1 2">FP101781</strain>
    </source>
</reference>
<gene>
    <name evidence="1" type="ORF">FA13DRAFT_1732538</name>
</gene>
<sequence length="287" mass="32873">MGKGKRVKDEAESETEVVDGIFHVGLHKGYHGVKNRKFVAIDEILSKELEKVVGEPDAFDEDSHREHEENPEATLKKALSRNMTWEAIEKEFMQSEFWKRASDPKTSVKKFDAHDSSVAKLRLANFWRSKKEILDKQLEESEKFIPKAKSWFDEFVSDPDISDYLELDMRKVWDEIASVGVAVEGPNGESIGRDTRDRHGILEKSFLDIGIVRLPDFEKPHVKVFRLKLTVWSQVSKKLIVGSGIRGDLRTCKYCPRDEHMSTIQEALKRAKGNTSALKFMTAHADK</sequence>
<comment type="caution">
    <text evidence="1">The sequence shown here is derived from an EMBL/GenBank/DDBJ whole genome shotgun (WGS) entry which is preliminary data.</text>
</comment>
<dbReference type="OrthoDB" id="2735833at2759"/>
<keyword evidence="2" id="KW-1185">Reference proteome</keyword>
<dbReference type="EMBL" id="QPFP01000018">
    <property type="protein sequence ID" value="TEB31666.1"/>
    <property type="molecule type" value="Genomic_DNA"/>
</dbReference>
<proteinExistence type="predicted"/>
<organism evidence="1 2">
    <name type="scientific">Coprinellus micaceus</name>
    <name type="common">Glistening ink-cap mushroom</name>
    <name type="synonym">Coprinus micaceus</name>
    <dbReference type="NCBI Taxonomy" id="71717"/>
    <lineage>
        <taxon>Eukaryota</taxon>
        <taxon>Fungi</taxon>
        <taxon>Dikarya</taxon>
        <taxon>Basidiomycota</taxon>
        <taxon>Agaricomycotina</taxon>
        <taxon>Agaricomycetes</taxon>
        <taxon>Agaricomycetidae</taxon>
        <taxon>Agaricales</taxon>
        <taxon>Agaricineae</taxon>
        <taxon>Psathyrellaceae</taxon>
        <taxon>Coprinellus</taxon>
    </lineage>
</organism>
<evidence type="ECO:0000313" key="1">
    <source>
        <dbReference type="EMBL" id="TEB31666.1"/>
    </source>
</evidence>
<name>A0A4Y7TBW5_COPMI</name>
<dbReference type="AlphaFoldDB" id="A0A4Y7TBW5"/>